<sequence length="113" mass="12183">MTPEQAAWLAGLLDGEGCFDAPRNNPRIRVKMSDHDVIIRAADLMDASTHLEPPGRNGYKPLMVAQITGARAVAVMRAVLPLLSARRTAKATSLITAYAARPASRPRHLRSAA</sequence>
<gene>
    <name evidence="1" type="ORF">ACFFGN_07050</name>
</gene>
<organism evidence="1 2">
    <name type="scientific">Kribbella deserti</name>
    <dbReference type="NCBI Taxonomy" id="1926257"/>
    <lineage>
        <taxon>Bacteria</taxon>
        <taxon>Bacillati</taxon>
        <taxon>Actinomycetota</taxon>
        <taxon>Actinomycetes</taxon>
        <taxon>Propionibacteriales</taxon>
        <taxon>Kribbellaceae</taxon>
        <taxon>Kribbella</taxon>
    </lineage>
</organism>
<dbReference type="InterPro" id="IPR027434">
    <property type="entry name" value="Homing_endonucl"/>
</dbReference>
<dbReference type="EMBL" id="JBHLTC010000006">
    <property type="protein sequence ID" value="MFC0623813.1"/>
    <property type="molecule type" value="Genomic_DNA"/>
</dbReference>
<dbReference type="Gene3D" id="3.10.28.10">
    <property type="entry name" value="Homing endonucleases"/>
    <property type="match status" value="1"/>
</dbReference>
<dbReference type="SUPFAM" id="SSF55608">
    <property type="entry name" value="Homing endonucleases"/>
    <property type="match status" value="1"/>
</dbReference>
<proteinExistence type="predicted"/>
<evidence type="ECO:0000313" key="2">
    <source>
        <dbReference type="Proteomes" id="UP001589890"/>
    </source>
</evidence>
<reference evidence="1 2" key="1">
    <citation type="submission" date="2024-09" db="EMBL/GenBank/DDBJ databases">
        <authorList>
            <person name="Sun Q."/>
            <person name="Mori K."/>
        </authorList>
    </citation>
    <scope>NUCLEOTIDE SEQUENCE [LARGE SCALE GENOMIC DNA]</scope>
    <source>
        <strain evidence="1 2">CGMCC 1.15906</strain>
    </source>
</reference>
<accession>A0ABV6QGY8</accession>
<dbReference type="RefSeq" id="WP_380044513.1">
    <property type="nucleotide sequence ID" value="NZ_JBHLTC010000006.1"/>
</dbReference>
<name>A0ABV6QGY8_9ACTN</name>
<evidence type="ECO:0008006" key="3">
    <source>
        <dbReference type="Google" id="ProtNLM"/>
    </source>
</evidence>
<dbReference type="Proteomes" id="UP001589890">
    <property type="component" value="Unassembled WGS sequence"/>
</dbReference>
<keyword evidence="2" id="KW-1185">Reference proteome</keyword>
<comment type="caution">
    <text evidence="1">The sequence shown here is derived from an EMBL/GenBank/DDBJ whole genome shotgun (WGS) entry which is preliminary data.</text>
</comment>
<protein>
    <recommendedName>
        <fullName evidence="3">Homing endonuclease LAGLIDADG domain-containing protein</fullName>
    </recommendedName>
</protein>
<evidence type="ECO:0000313" key="1">
    <source>
        <dbReference type="EMBL" id="MFC0623813.1"/>
    </source>
</evidence>